<evidence type="ECO:0000256" key="1">
    <source>
        <dbReference type="SAM" id="MobiDB-lite"/>
    </source>
</evidence>
<protein>
    <submittedName>
        <fullName evidence="2">Uncharacterized protein</fullName>
    </submittedName>
</protein>
<organism evidence="2">
    <name type="scientific">Trieres chinensis</name>
    <name type="common">Marine centric diatom</name>
    <name type="synonym">Odontella sinensis</name>
    <dbReference type="NCBI Taxonomy" id="1514140"/>
    <lineage>
        <taxon>Eukaryota</taxon>
        <taxon>Sar</taxon>
        <taxon>Stramenopiles</taxon>
        <taxon>Ochrophyta</taxon>
        <taxon>Bacillariophyta</taxon>
        <taxon>Mediophyceae</taxon>
        <taxon>Biddulphiophycidae</taxon>
        <taxon>Eupodiscales</taxon>
        <taxon>Parodontellaceae</taxon>
        <taxon>Trieres</taxon>
    </lineage>
</organism>
<name>A0A7S2EPJ7_TRICV</name>
<dbReference type="EMBL" id="HBGO01025679">
    <property type="protein sequence ID" value="CAD9348905.1"/>
    <property type="molecule type" value="Transcribed_RNA"/>
</dbReference>
<sequence>MTRPHGLSSGLFSAANPLETKHHTKTNTKRSKSQPIVSSNILSLILSTVQPFIPPTKATQKKVSLSQPRIMRTHLFYAFAALFGMLNLVKASHLRRSLNNCETDKDCYVLPNPCGTQDCEGGGTCVVSSVGNPTMVCMMFCDEDPCEGKVAQCVNGSCIVVEGEEDVGI</sequence>
<feature type="region of interest" description="Disordered" evidence="1">
    <location>
        <begin position="1"/>
        <end position="34"/>
    </location>
</feature>
<proteinExistence type="predicted"/>
<accession>A0A7S2EPJ7</accession>
<evidence type="ECO:0000313" key="2">
    <source>
        <dbReference type="EMBL" id="CAD9348905.1"/>
    </source>
</evidence>
<dbReference type="AlphaFoldDB" id="A0A7S2EPJ7"/>
<reference evidence="2" key="1">
    <citation type="submission" date="2021-01" db="EMBL/GenBank/DDBJ databases">
        <authorList>
            <person name="Corre E."/>
            <person name="Pelletier E."/>
            <person name="Niang G."/>
            <person name="Scheremetjew M."/>
            <person name="Finn R."/>
            <person name="Kale V."/>
            <person name="Holt S."/>
            <person name="Cochrane G."/>
            <person name="Meng A."/>
            <person name="Brown T."/>
            <person name="Cohen L."/>
        </authorList>
    </citation>
    <scope>NUCLEOTIDE SEQUENCE</scope>
    <source>
        <strain evidence="2">Grunow 1884</strain>
    </source>
</reference>
<feature type="compositionally biased region" description="Basic residues" evidence="1">
    <location>
        <begin position="22"/>
        <end position="32"/>
    </location>
</feature>
<gene>
    <name evidence="2" type="ORF">OSIN01602_LOCUS14737</name>
</gene>